<name>B0C924_ACAM1</name>
<sequence>MIQFKKPKFWQWGVAIGSLLWATSGCTSPLINASPQNKPIKVAQLSRQQITDKGDIRIVYVQPRDANFNVIYAALQDSLEFSVPQESDGLIAQLNTKFALPRDITVSFQECGEANAFYDPEQVKIEMCYELLKQYTDILGEDNQSSEAYADEVIYSALFTFFHELGHAFVDQYQLPITGLEENVVDEFAAMMLLELQDDDAVIAGIDQFDVDAEEEEQLQELPFWTSHGLGAQRFYTVSCIIYGSNPEKFANFVTSGDLPQERADLCPIDYQRRERSWKFLLAPYRK</sequence>
<organism evidence="1 2">
    <name type="scientific">Acaryochloris marina (strain MBIC 11017)</name>
    <dbReference type="NCBI Taxonomy" id="329726"/>
    <lineage>
        <taxon>Bacteria</taxon>
        <taxon>Bacillati</taxon>
        <taxon>Cyanobacteriota</taxon>
        <taxon>Cyanophyceae</taxon>
        <taxon>Acaryochloridales</taxon>
        <taxon>Acaryochloridaceae</taxon>
        <taxon>Acaryochloris</taxon>
    </lineage>
</organism>
<evidence type="ECO:0000313" key="1">
    <source>
        <dbReference type="EMBL" id="ABW26559.1"/>
    </source>
</evidence>
<dbReference type="EMBL" id="CP000828">
    <property type="protein sequence ID" value="ABW26559.1"/>
    <property type="molecule type" value="Genomic_DNA"/>
</dbReference>
<dbReference type="Pfam" id="PF14247">
    <property type="entry name" value="DUF4344"/>
    <property type="match status" value="1"/>
</dbReference>
<dbReference type="RefSeq" id="WP_012162083.1">
    <property type="nucleotide sequence ID" value="NC_009925.1"/>
</dbReference>
<proteinExistence type="predicted"/>
<keyword evidence="2" id="KW-1185">Reference proteome</keyword>
<dbReference type="KEGG" id="amr:AM1_1534"/>
<dbReference type="PROSITE" id="PS51257">
    <property type="entry name" value="PROKAR_LIPOPROTEIN"/>
    <property type="match status" value="1"/>
</dbReference>
<gene>
    <name evidence="1" type="ordered locus">AM1_1534</name>
</gene>
<dbReference type="HOGENOM" id="CLU_066427_0_0_3"/>
<dbReference type="OrthoDB" id="935695at2"/>
<reference evidence="1 2" key="1">
    <citation type="journal article" date="2008" name="Proc. Natl. Acad. Sci. U.S.A.">
        <title>Niche adaptation and genome expansion in the chlorophyll d-producing cyanobacterium Acaryochloris marina.</title>
        <authorList>
            <person name="Swingley W.D."/>
            <person name="Chen M."/>
            <person name="Cheung P.C."/>
            <person name="Conrad A.L."/>
            <person name="Dejesa L.C."/>
            <person name="Hao J."/>
            <person name="Honchak B.M."/>
            <person name="Karbach L.E."/>
            <person name="Kurdoglu A."/>
            <person name="Lahiri S."/>
            <person name="Mastrian S.D."/>
            <person name="Miyashita H."/>
            <person name="Page L."/>
            <person name="Ramakrishna P."/>
            <person name="Satoh S."/>
            <person name="Sattley W.M."/>
            <person name="Shimada Y."/>
            <person name="Taylor H.L."/>
            <person name="Tomo T."/>
            <person name="Tsuchiya T."/>
            <person name="Wang Z.T."/>
            <person name="Raymond J."/>
            <person name="Mimuro M."/>
            <person name="Blankenship R.E."/>
            <person name="Touchman J.W."/>
        </authorList>
    </citation>
    <scope>NUCLEOTIDE SEQUENCE [LARGE SCALE GENOMIC DNA]</scope>
    <source>
        <strain evidence="2">MBIC 11017</strain>
    </source>
</reference>
<evidence type="ECO:0000313" key="2">
    <source>
        <dbReference type="Proteomes" id="UP000000268"/>
    </source>
</evidence>
<dbReference type="Proteomes" id="UP000000268">
    <property type="component" value="Chromosome"/>
</dbReference>
<dbReference type="AlphaFoldDB" id="B0C924"/>
<dbReference type="InterPro" id="IPR025644">
    <property type="entry name" value="DUF4344"/>
</dbReference>
<accession>B0C924</accession>
<dbReference type="STRING" id="329726.AM1_1534"/>
<protein>
    <submittedName>
        <fullName evidence="1">Uncharacterized protein</fullName>
    </submittedName>
</protein>
<dbReference type="eggNOG" id="COG2856">
    <property type="taxonomic scope" value="Bacteria"/>
</dbReference>